<proteinExistence type="inferred from homology"/>
<gene>
    <name evidence="6" type="ORF">CB5_LOCUS8953</name>
</gene>
<sequence length="367" mass="42102">MSSSDAAVVDAGGDPPKKHSKQSKGKDTRITKDSASVEDRLALSEDILSKVGERYTEMADTFNSFNDDVRSMEESVATAMATFRGELEKLQGNITRRDEERTSLIEELVTRVDEVEDLKTRMECIILPSPIRIGPKLEPQVSCLPQTERLDSFLCSSLFLAILMMEIDAWRIFLRWRSRNAKRPLLEEPLKEKKKLTSYKASDEVKNERKDEESKVQEEKKQEKSRRVYEYTSGEDDDYVRPDGTRRRTREEWARYYKQIKESEGFDVDPSPVTFEFGLTALTNFEDEGLIRCTKSAIEQFNKENATNYEFVKIEKTTCIVAAGYWYNITFQATDGGSGPKTFQAKVFYGICHDIRVSFCRLKPVAG</sequence>
<dbReference type="GO" id="GO:0004869">
    <property type="term" value="F:cysteine-type endopeptidase inhibitor activity"/>
    <property type="evidence" value="ECO:0007669"/>
    <property type="project" value="UniProtKB-KW"/>
</dbReference>
<evidence type="ECO:0000259" key="5">
    <source>
        <dbReference type="Pfam" id="PF00031"/>
    </source>
</evidence>
<comment type="similarity">
    <text evidence="1">Belongs to the cystatin family. Phytocystatin subfamily.</text>
</comment>
<dbReference type="PANTHER" id="PTHR31260">
    <property type="entry name" value="CYSTATIN/MONELLIN SUPERFAMILY PROTEIN"/>
    <property type="match status" value="1"/>
</dbReference>
<dbReference type="EMBL" id="LR862145">
    <property type="protein sequence ID" value="CAD1825742.1"/>
    <property type="molecule type" value="Genomic_DNA"/>
</dbReference>
<dbReference type="InterPro" id="IPR046350">
    <property type="entry name" value="Cystatin_sf"/>
</dbReference>
<feature type="region of interest" description="Disordered" evidence="4">
    <location>
        <begin position="197"/>
        <end position="243"/>
    </location>
</feature>
<feature type="region of interest" description="Disordered" evidence="4">
    <location>
        <begin position="1"/>
        <end position="36"/>
    </location>
</feature>
<evidence type="ECO:0000256" key="2">
    <source>
        <dbReference type="ARBA" id="ARBA00022690"/>
    </source>
</evidence>
<dbReference type="AlphaFoldDB" id="A0A6V7P4I8"/>
<dbReference type="SUPFAM" id="SSF54403">
    <property type="entry name" value="Cystatin/monellin"/>
    <property type="match status" value="1"/>
</dbReference>
<feature type="domain" description="Cystatin" evidence="5">
    <location>
        <begin position="283"/>
        <end position="345"/>
    </location>
</feature>
<name>A0A6V7P4I8_ANACO</name>
<reference evidence="6" key="1">
    <citation type="submission" date="2020-07" db="EMBL/GenBank/DDBJ databases">
        <authorList>
            <person name="Lin J."/>
        </authorList>
    </citation>
    <scope>NUCLEOTIDE SEQUENCE</scope>
</reference>
<protein>
    <recommendedName>
        <fullName evidence="5">Cystatin domain-containing protein</fullName>
    </recommendedName>
</protein>
<dbReference type="InterPro" id="IPR000010">
    <property type="entry name" value="Cystatin_dom"/>
</dbReference>
<dbReference type="PANTHER" id="PTHR31260:SF28">
    <property type="entry name" value="CYSTATIN DOMAIN PROTEIN"/>
    <property type="match status" value="1"/>
</dbReference>
<dbReference type="Gene3D" id="3.10.450.10">
    <property type="match status" value="1"/>
</dbReference>
<feature type="compositionally biased region" description="Basic and acidic residues" evidence="4">
    <location>
        <begin position="24"/>
        <end position="36"/>
    </location>
</feature>
<dbReference type="InterPro" id="IPR006462">
    <property type="entry name" value="MS5"/>
</dbReference>
<evidence type="ECO:0000313" key="6">
    <source>
        <dbReference type="EMBL" id="CAD1825742.1"/>
    </source>
</evidence>
<keyword evidence="3" id="KW-0789">Thiol protease inhibitor</keyword>
<evidence type="ECO:0000256" key="3">
    <source>
        <dbReference type="ARBA" id="ARBA00022704"/>
    </source>
</evidence>
<dbReference type="Pfam" id="PF00031">
    <property type="entry name" value="Cystatin"/>
    <property type="match status" value="1"/>
</dbReference>
<feature type="compositionally biased region" description="Basic and acidic residues" evidence="4">
    <location>
        <begin position="201"/>
        <end position="229"/>
    </location>
</feature>
<evidence type="ECO:0000256" key="1">
    <source>
        <dbReference type="ARBA" id="ARBA00007233"/>
    </source>
</evidence>
<evidence type="ECO:0000256" key="4">
    <source>
        <dbReference type="SAM" id="MobiDB-lite"/>
    </source>
</evidence>
<accession>A0A6V7P4I8</accession>
<keyword evidence="2" id="KW-0646">Protease inhibitor</keyword>
<organism evidence="6">
    <name type="scientific">Ananas comosus var. bracteatus</name>
    <name type="common">red pineapple</name>
    <dbReference type="NCBI Taxonomy" id="296719"/>
    <lineage>
        <taxon>Eukaryota</taxon>
        <taxon>Viridiplantae</taxon>
        <taxon>Streptophyta</taxon>
        <taxon>Embryophyta</taxon>
        <taxon>Tracheophyta</taxon>
        <taxon>Spermatophyta</taxon>
        <taxon>Magnoliopsida</taxon>
        <taxon>Liliopsida</taxon>
        <taxon>Poales</taxon>
        <taxon>Bromeliaceae</taxon>
        <taxon>Bromelioideae</taxon>
        <taxon>Ananas</taxon>
    </lineage>
</organism>